<dbReference type="GO" id="GO:0004523">
    <property type="term" value="F:RNA-DNA hybrid ribonuclease activity"/>
    <property type="evidence" value="ECO:0007669"/>
    <property type="project" value="InterPro"/>
</dbReference>
<dbReference type="Gramene" id="AET1Gv20562300.1">
    <property type="protein sequence ID" value="AET1Gv20562300.1"/>
    <property type="gene ID" value="AET1Gv20562300"/>
</dbReference>
<dbReference type="GO" id="GO:0003676">
    <property type="term" value="F:nucleic acid binding"/>
    <property type="evidence" value="ECO:0007669"/>
    <property type="project" value="InterPro"/>
</dbReference>
<proteinExistence type="predicted"/>
<name>A0A452YXE0_AEGTS</name>
<dbReference type="InterPro" id="IPR053151">
    <property type="entry name" value="RNase_H-like"/>
</dbReference>
<dbReference type="InterPro" id="IPR002156">
    <property type="entry name" value="RNaseH_domain"/>
</dbReference>
<reference evidence="2" key="3">
    <citation type="journal article" date="2017" name="Nature">
        <title>Genome sequence of the progenitor of the wheat D genome Aegilops tauschii.</title>
        <authorList>
            <person name="Luo M.C."/>
            <person name="Gu Y.Q."/>
            <person name="Puiu D."/>
            <person name="Wang H."/>
            <person name="Twardziok S.O."/>
            <person name="Deal K.R."/>
            <person name="Huo N."/>
            <person name="Zhu T."/>
            <person name="Wang L."/>
            <person name="Wang Y."/>
            <person name="McGuire P.E."/>
            <person name="Liu S."/>
            <person name="Long H."/>
            <person name="Ramasamy R.K."/>
            <person name="Rodriguez J.C."/>
            <person name="Van S.L."/>
            <person name="Yuan L."/>
            <person name="Wang Z."/>
            <person name="Xia Z."/>
            <person name="Xiao L."/>
            <person name="Anderson O.D."/>
            <person name="Ouyang S."/>
            <person name="Liang Y."/>
            <person name="Zimin A.V."/>
            <person name="Pertea G."/>
            <person name="Qi P."/>
            <person name="Bennetzen J.L."/>
            <person name="Dai X."/>
            <person name="Dawson M.W."/>
            <person name="Muller H.G."/>
            <person name="Kugler K."/>
            <person name="Rivarola-Duarte L."/>
            <person name="Spannagl M."/>
            <person name="Mayer K.F.X."/>
            <person name="Lu F.H."/>
            <person name="Bevan M.W."/>
            <person name="Leroy P."/>
            <person name="Li P."/>
            <person name="You F.M."/>
            <person name="Sun Q."/>
            <person name="Liu Z."/>
            <person name="Lyons E."/>
            <person name="Wicker T."/>
            <person name="Salzberg S.L."/>
            <person name="Devos K.M."/>
            <person name="Dvorak J."/>
        </authorList>
    </citation>
    <scope>NUCLEOTIDE SEQUENCE [LARGE SCALE GENOMIC DNA]</scope>
    <source>
        <strain evidence="2">cv. AL8/78</strain>
    </source>
</reference>
<reference evidence="3" key="1">
    <citation type="journal article" date="2014" name="Science">
        <title>Ancient hybridizations among the ancestral genomes of bread wheat.</title>
        <authorList>
            <consortium name="International Wheat Genome Sequencing Consortium,"/>
            <person name="Marcussen T."/>
            <person name="Sandve S.R."/>
            <person name="Heier L."/>
            <person name="Spannagl M."/>
            <person name="Pfeifer M."/>
            <person name="Jakobsen K.S."/>
            <person name="Wulff B.B."/>
            <person name="Steuernagel B."/>
            <person name="Mayer K.F."/>
            <person name="Olsen O.A."/>
        </authorList>
    </citation>
    <scope>NUCLEOTIDE SEQUENCE [LARGE SCALE GENOMIC DNA]</scope>
    <source>
        <strain evidence="3">cv. AL8/78</strain>
    </source>
</reference>
<accession>A0A452YXE0</accession>
<dbReference type="PANTHER" id="PTHR47723">
    <property type="entry name" value="OS05G0353850 PROTEIN"/>
    <property type="match status" value="1"/>
</dbReference>
<dbReference type="InterPro" id="IPR012337">
    <property type="entry name" value="RNaseH-like_sf"/>
</dbReference>
<dbReference type="Pfam" id="PF13456">
    <property type="entry name" value="RVT_3"/>
    <property type="match status" value="1"/>
</dbReference>
<dbReference type="EnsemblPlants" id="AET1Gv20562300.1">
    <property type="protein sequence ID" value="AET1Gv20562300.1"/>
    <property type="gene ID" value="AET1Gv20562300"/>
</dbReference>
<evidence type="ECO:0000259" key="1">
    <source>
        <dbReference type="Pfam" id="PF13456"/>
    </source>
</evidence>
<feature type="domain" description="RNase H type-1" evidence="1">
    <location>
        <begin position="57"/>
        <end position="179"/>
    </location>
</feature>
<keyword evidence="3" id="KW-1185">Reference proteome</keyword>
<protein>
    <recommendedName>
        <fullName evidence="1">RNase H type-1 domain-containing protein</fullName>
    </recommendedName>
</protein>
<dbReference type="InterPro" id="IPR036397">
    <property type="entry name" value="RNaseH_sf"/>
</dbReference>
<dbReference type="STRING" id="200361.A0A452YXE0"/>
<evidence type="ECO:0000313" key="3">
    <source>
        <dbReference type="Proteomes" id="UP000015105"/>
    </source>
</evidence>
<organism evidence="2 3">
    <name type="scientific">Aegilops tauschii subsp. strangulata</name>
    <name type="common">Goatgrass</name>
    <dbReference type="NCBI Taxonomy" id="200361"/>
    <lineage>
        <taxon>Eukaryota</taxon>
        <taxon>Viridiplantae</taxon>
        <taxon>Streptophyta</taxon>
        <taxon>Embryophyta</taxon>
        <taxon>Tracheophyta</taxon>
        <taxon>Spermatophyta</taxon>
        <taxon>Magnoliopsida</taxon>
        <taxon>Liliopsida</taxon>
        <taxon>Poales</taxon>
        <taxon>Poaceae</taxon>
        <taxon>BOP clade</taxon>
        <taxon>Pooideae</taxon>
        <taxon>Triticodae</taxon>
        <taxon>Triticeae</taxon>
        <taxon>Triticinae</taxon>
        <taxon>Aegilops</taxon>
    </lineage>
</organism>
<dbReference type="CDD" id="cd06222">
    <property type="entry name" value="RNase_H_like"/>
    <property type="match status" value="1"/>
</dbReference>
<dbReference type="InterPro" id="IPR044730">
    <property type="entry name" value="RNase_H-like_dom_plant"/>
</dbReference>
<dbReference type="AlphaFoldDB" id="A0A452YXE0"/>
<reference evidence="3" key="2">
    <citation type="journal article" date="2017" name="Nat. Plants">
        <title>The Aegilops tauschii genome reveals multiple impacts of transposons.</title>
        <authorList>
            <person name="Zhao G."/>
            <person name="Zou C."/>
            <person name="Li K."/>
            <person name="Wang K."/>
            <person name="Li T."/>
            <person name="Gao L."/>
            <person name="Zhang X."/>
            <person name="Wang H."/>
            <person name="Yang Z."/>
            <person name="Liu X."/>
            <person name="Jiang W."/>
            <person name="Mao L."/>
            <person name="Kong X."/>
            <person name="Jiao Y."/>
            <person name="Jia J."/>
        </authorList>
    </citation>
    <scope>NUCLEOTIDE SEQUENCE [LARGE SCALE GENOMIC DNA]</scope>
    <source>
        <strain evidence="3">cv. AL8/78</strain>
    </source>
</reference>
<dbReference type="Gene3D" id="3.30.420.10">
    <property type="entry name" value="Ribonuclease H-like superfamily/Ribonuclease H"/>
    <property type="match status" value="1"/>
</dbReference>
<dbReference type="PANTHER" id="PTHR47723:SF17">
    <property type="entry name" value="OS05G0353850 PROTEIN"/>
    <property type="match status" value="1"/>
</dbReference>
<evidence type="ECO:0000313" key="2">
    <source>
        <dbReference type="EnsemblPlants" id="AET1Gv20562300.1"/>
    </source>
</evidence>
<dbReference type="SUPFAM" id="SSF53098">
    <property type="entry name" value="Ribonuclease H-like"/>
    <property type="match status" value="1"/>
</dbReference>
<reference evidence="2" key="4">
    <citation type="submission" date="2019-03" db="UniProtKB">
        <authorList>
            <consortium name="EnsemblPlants"/>
        </authorList>
    </citation>
    <scope>IDENTIFICATION</scope>
</reference>
<dbReference type="Proteomes" id="UP000015105">
    <property type="component" value="Chromosome 1D"/>
</dbReference>
<reference evidence="2" key="5">
    <citation type="journal article" date="2021" name="G3 (Bethesda)">
        <title>Aegilops tauschii genome assembly Aet v5.0 features greater sequence contiguity and improved annotation.</title>
        <authorList>
            <person name="Wang L."/>
            <person name="Zhu T."/>
            <person name="Rodriguez J.C."/>
            <person name="Deal K.R."/>
            <person name="Dubcovsky J."/>
            <person name="McGuire P.E."/>
            <person name="Lux T."/>
            <person name="Spannagl M."/>
            <person name="Mayer K.F.X."/>
            <person name="Baldrich P."/>
            <person name="Meyers B.C."/>
            <person name="Huo N."/>
            <person name="Gu Y.Q."/>
            <person name="Zhou H."/>
            <person name="Devos K.M."/>
            <person name="Bennetzen J.L."/>
            <person name="Unver T."/>
            <person name="Budak H."/>
            <person name="Gulick P.J."/>
            <person name="Galiba G."/>
            <person name="Kalapos B."/>
            <person name="Nelson D.R."/>
            <person name="Li P."/>
            <person name="You F.M."/>
            <person name="Luo M.C."/>
            <person name="Dvorak J."/>
        </authorList>
    </citation>
    <scope>NUCLEOTIDE SEQUENCE [LARGE SCALE GENOMIC DNA]</scope>
    <source>
        <strain evidence="2">cv. AL8/78</strain>
    </source>
</reference>
<sequence length="215" mass="24103">MATLPVSTPPGLLPRHHTYPSATSPPYVPAVGRPSAAYRVVALVQWTRPYPGWHKLNFDGSVHHDGSGRASIGGVIRDSYGHTMLAFAERTPHAGVGQVEARALIRGLNHALAIGCNRLVVEGDDLTLVRLLRRESAHTRIPWDMYHHIVRLLCCFEDVEVRHVYREGNQVADTLCHEAYRRPGVWGLHQLLPPAVWAKVEDDRHGAVYERLRRS</sequence>